<evidence type="ECO:0000313" key="1">
    <source>
        <dbReference type="EMBL" id="CDM32734.1"/>
    </source>
</evidence>
<organism evidence="1 2">
    <name type="scientific">Penicillium roqueforti (strain FM164)</name>
    <dbReference type="NCBI Taxonomy" id="1365484"/>
    <lineage>
        <taxon>Eukaryota</taxon>
        <taxon>Fungi</taxon>
        <taxon>Dikarya</taxon>
        <taxon>Ascomycota</taxon>
        <taxon>Pezizomycotina</taxon>
        <taxon>Eurotiomycetes</taxon>
        <taxon>Eurotiomycetidae</taxon>
        <taxon>Eurotiales</taxon>
        <taxon>Aspergillaceae</taxon>
        <taxon>Penicillium</taxon>
    </lineage>
</organism>
<protein>
    <submittedName>
        <fullName evidence="1">Genomic scaffold, ProqFM164S02</fullName>
    </submittedName>
</protein>
<accession>W6QEV2</accession>
<keyword evidence="2" id="KW-1185">Reference proteome</keyword>
<dbReference type="OMA" id="GHIMVYY"/>
<evidence type="ECO:0000313" key="2">
    <source>
        <dbReference type="Proteomes" id="UP000030686"/>
    </source>
</evidence>
<proteinExistence type="predicted"/>
<name>W6QEV2_PENRF</name>
<dbReference type="Proteomes" id="UP000030686">
    <property type="component" value="Unassembled WGS sequence"/>
</dbReference>
<dbReference type="EMBL" id="HG792016">
    <property type="protein sequence ID" value="CDM32734.1"/>
    <property type="molecule type" value="Genomic_DNA"/>
</dbReference>
<gene>
    <name evidence="1" type="ORF">PROQFM164_S02g002885</name>
</gene>
<sequence>MITVNQHQYSRALNIYATPSNSESTWYRYGHSHNKASLSPTSNSASYQYNPYPVDTESDTNGLASKIDNGNRGHIMVYYKTLLRTIETKVLPDRRDQISDKYYISYMILLVLLFSNTSLTHRITAVENEVERPVGTLIAIIPNIYRPSLDPIAILLYLLAQLQSKQAL</sequence>
<reference evidence="1" key="1">
    <citation type="journal article" date="2014" name="Nat. Commun.">
        <title>Multiple recent horizontal transfers of a large genomic region in cheese making fungi.</title>
        <authorList>
            <person name="Cheeseman K."/>
            <person name="Ropars J."/>
            <person name="Renault P."/>
            <person name="Dupont J."/>
            <person name="Gouzy J."/>
            <person name="Branca A."/>
            <person name="Abraham A.L."/>
            <person name="Ceppi M."/>
            <person name="Conseiller E."/>
            <person name="Debuchy R."/>
            <person name="Malagnac F."/>
            <person name="Goarin A."/>
            <person name="Silar P."/>
            <person name="Lacoste S."/>
            <person name="Sallet E."/>
            <person name="Bensimon A."/>
            <person name="Giraud T."/>
            <person name="Brygoo Y."/>
        </authorList>
    </citation>
    <scope>NUCLEOTIDE SEQUENCE [LARGE SCALE GENOMIC DNA]</scope>
    <source>
        <strain evidence="1">FM164</strain>
    </source>
</reference>
<dbReference type="OrthoDB" id="4314168at2759"/>
<dbReference type="AlphaFoldDB" id="W6QEV2"/>